<reference evidence="2 3" key="1">
    <citation type="journal article" date="2016" name="Mol. Biol. Evol.">
        <title>Comparative Genomics of Early-Diverging Mushroom-Forming Fungi Provides Insights into the Origins of Lignocellulose Decay Capabilities.</title>
        <authorList>
            <person name="Nagy L.G."/>
            <person name="Riley R."/>
            <person name="Tritt A."/>
            <person name="Adam C."/>
            <person name="Daum C."/>
            <person name="Floudas D."/>
            <person name="Sun H."/>
            <person name="Yadav J.S."/>
            <person name="Pangilinan J."/>
            <person name="Larsson K.H."/>
            <person name="Matsuura K."/>
            <person name="Barry K."/>
            <person name="Labutti K."/>
            <person name="Kuo R."/>
            <person name="Ohm R.A."/>
            <person name="Bhattacharya S.S."/>
            <person name="Shirouzu T."/>
            <person name="Yoshinaga Y."/>
            <person name="Martin F.M."/>
            <person name="Grigoriev I.V."/>
            <person name="Hibbett D.S."/>
        </authorList>
    </citation>
    <scope>NUCLEOTIDE SEQUENCE [LARGE SCALE GENOMIC DNA]</scope>
    <source>
        <strain evidence="2 3">L-15889</strain>
    </source>
</reference>
<dbReference type="EMBL" id="KV429036">
    <property type="protein sequence ID" value="KZT73633.1"/>
    <property type="molecule type" value="Genomic_DNA"/>
</dbReference>
<organism evidence="2 3">
    <name type="scientific">Daedalea quercina L-15889</name>
    <dbReference type="NCBI Taxonomy" id="1314783"/>
    <lineage>
        <taxon>Eukaryota</taxon>
        <taxon>Fungi</taxon>
        <taxon>Dikarya</taxon>
        <taxon>Basidiomycota</taxon>
        <taxon>Agaricomycotina</taxon>
        <taxon>Agaricomycetes</taxon>
        <taxon>Polyporales</taxon>
        <taxon>Fomitopsis</taxon>
    </lineage>
</organism>
<accession>A0A165TLR3</accession>
<feature type="region of interest" description="Disordered" evidence="1">
    <location>
        <begin position="86"/>
        <end position="120"/>
    </location>
</feature>
<evidence type="ECO:0000313" key="2">
    <source>
        <dbReference type="EMBL" id="KZT73633.1"/>
    </source>
</evidence>
<protein>
    <submittedName>
        <fullName evidence="2">Uncharacterized protein</fullName>
    </submittedName>
</protein>
<feature type="compositionally biased region" description="Polar residues" evidence="1">
    <location>
        <begin position="89"/>
        <end position="120"/>
    </location>
</feature>
<dbReference type="AlphaFoldDB" id="A0A165TLR3"/>
<name>A0A165TLR3_9APHY</name>
<proteinExistence type="predicted"/>
<sequence>MSRVPSDFEWYSCPRFFEESNTNICLGGISGSQAWTDCMGGSNWRRGIMTYRNLATCRALQTRRIVLLLPLPSGWLARAPRRHLARRPSTSCNSPTPQRSAQGSRSASEPATIIQSTHSATIPSDRTSLPSLLTITVPLSQAVRHLCGGLHREHRWAEDARRADYDEVPADLALSPVLLQAARSVRTLLAQYLSAIDAVRPCVCTFASDCKATETREGV</sequence>
<gene>
    <name evidence="2" type="ORF">DAEQUDRAFT_421601</name>
</gene>
<dbReference type="Proteomes" id="UP000076727">
    <property type="component" value="Unassembled WGS sequence"/>
</dbReference>
<evidence type="ECO:0000313" key="3">
    <source>
        <dbReference type="Proteomes" id="UP000076727"/>
    </source>
</evidence>
<keyword evidence="3" id="KW-1185">Reference proteome</keyword>
<evidence type="ECO:0000256" key="1">
    <source>
        <dbReference type="SAM" id="MobiDB-lite"/>
    </source>
</evidence>